<feature type="transmembrane region" description="Helical" evidence="1">
    <location>
        <begin position="105"/>
        <end position="126"/>
    </location>
</feature>
<gene>
    <name evidence="2" type="ORF">SAMN04489757_103103</name>
</gene>
<dbReference type="Proteomes" id="UP000198806">
    <property type="component" value="Unassembled WGS sequence"/>
</dbReference>
<feature type="transmembrane region" description="Helical" evidence="1">
    <location>
        <begin position="77"/>
        <end position="93"/>
    </location>
</feature>
<evidence type="ECO:0000313" key="2">
    <source>
        <dbReference type="EMBL" id="SFN87138.1"/>
    </source>
</evidence>
<keyword evidence="1" id="KW-0812">Transmembrane</keyword>
<dbReference type="EMBL" id="FOWD01000003">
    <property type="protein sequence ID" value="SFN87138.1"/>
    <property type="molecule type" value="Genomic_DNA"/>
</dbReference>
<reference evidence="2 3" key="1">
    <citation type="submission" date="2016-10" db="EMBL/GenBank/DDBJ databases">
        <authorList>
            <person name="de Groot N.N."/>
        </authorList>
    </citation>
    <scope>NUCLEOTIDE SEQUENCE [LARGE SCALE GENOMIC DNA]</scope>
    <source>
        <strain evidence="2 3">DSM 1283</strain>
    </source>
</reference>
<dbReference type="AlphaFoldDB" id="A0A1I5CJH4"/>
<keyword evidence="1" id="KW-1133">Transmembrane helix</keyword>
<name>A0A1I5CJH4_9FIRM</name>
<organism evidence="2 3">
    <name type="scientific">Anaerocolumna aminovalerica</name>
    <dbReference type="NCBI Taxonomy" id="1527"/>
    <lineage>
        <taxon>Bacteria</taxon>
        <taxon>Bacillati</taxon>
        <taxon>Bacillota</taxon>
        <taxon>Clostridia</taxon>
        <taxon>Lachnospirales</taxon>
        <taxon>Lachnospiraceae</taxon>
        <taxon>Anaerocolumna</taxon>
    </lineage>
</organism>
<evidence type="ECO:0000313" key="3">
    <source>
        <dbReference type="Proteomes" id="UP000198806"/>
    </source>
</evidence>
<proteinExistence type="predicted"/>
<keyword evidence="3" id="KW-1185">Reference proteome</keyword>
<feature type="transmembrane region" description="Helical" evidence="1">
    <location>
        <begin position="138"/>
        <end position="160"/>
    </location>
</feature>
<dbReference type="STRING" id="1527.SAMN04489757_103103"/>
<evidence type="ECO:0000256" key="1">
    <source>
        <dbReference type="SAM" id="Phobius"/>
    </source>
</evidence>
<feature type="transmembrane region" description="Helical" evidence="1">
    <location>
        <begin position="54"/>
        <end position="71"/>
    </location>
</feature>
<keyword evidence="1" id="KW-0472">Membrane</keyword>
<accession>A0A1I5CJH4</accession>
<sequence length="176" mass="20337">MYLGAKKMAFLGLLLAISVVLVILSGVFEFNTIFLLAGASFCIGIAIRECGIRLGLGFFIGSSILSFFMASNKFYCITFSAMGLYILINEFAWEKLSKIRNRNLILWVIKYSIFNIIYLPSVIIMPHLFYQGTIRREIWALVILGGQIALFIFDKAYDYFQTYVWGKFRRRFHIFN</sequence>
<protein>
    <submittedName>
        <fullName evidence="2">Uncharacterized protein</fullName>
    </submittedName>
</protein>